<name>A0A0B0NI54_GOSAR</name>
<accession>A0A0B0NI54</accession>
<gene>
    <name evidence="1" type="ORF">F383_18966</name>
</gene>
<organism evidence="1 2">
    <name type="scientific">Gossypium arboreum</name>
    <name type="common">Tree cotton</name>
    <name type="synonym">Gossypium nanking</name>
    <dbReference type="NCBI Taxonomy" id="29729"/>
    <lineage>
        <taxon>Eukaryota</taxon>
        <taxon>Viridiplantae</taxon>
        <taxon>Streptophyta</taxon>
        <taxon>Embryophyta</taxon>
        <taxon>Tracheophyta</taxon>
        <taxon>Spermatophyta</taxon>
        <taxon>Magnoliopsida</taxon>
        <taxon>eudicotyledons</taxon>
        <taxon>Gunneridae</taxon>
        <taxon>Pentapetalae</taxon>
        <taxon>rosids</taxon>
        <taxon>malvids</taxon>
        <taxon>Malvales</taxon>
        <taxon>Malvaceae</taxon>
        <taxon>Malvoideae</taxon>
        <taxon>Gossypium</taxon>
    </lineage>
</organism>
<dbReference type="EMBL" id="KN401154">
    <property type="protein sequence ID" value="KHG14238.1"/>
    <property type="molecule type" value="Genomic_DNA"/>
</dbReference>
<protein>
    <submittedName>
        <fullName evidence="1">Uncharacterized protein</fullName>
    </submittedName>
</protein>
<proteinExistence type="predicted"/>
<evidence type="ECO:0000313" key="1">
    <source>
        <dbReference type="EMBL" id="KHG14238.1"/>
    </source>
</evidence>
<dbReference type="Proteomes" id="UP000032142">
    <property type="component" value="Unassembled WGS sequence"/>
</dbReference>
<evidence type="ECO:0000313" key="2">
    <source>
        <dbReference type="Proteomes" id="UP000032142"/>
    </source>
</evidence>
<sequence>MFKMISLFLYGLLSFESLLCVCFQFFLDIEAIGSSEIIEDYHHTIELYFGTF</sequence>
<reference evidence="2" key="1">
    <citation type="submission" date="2014-09" db="EMBL/GenBank/DDBJ databases">
        <authorList>
            <person name="Mudge J."/>
            <person name="Ramaraj T."/>
            <person name="Lindquist I.E."/>
            <person name="Bharti A.K."/>
            <person name="Sundararajan A."/>
            <person name="Cameron C.T."/>
            <person name="Woodward J.E."/>
            <person name="May G.D."/>
            <person name="Brubaker C."/>
            <person name="Broadhvest J."/>
            <person name="Wilkins T.A."/>
        </authorList>
    </citation>
    <scope>NUCLEOTIDE SEQUENCE</scope>
    <source>
        <strain evidence="2">cv. AKA8401</strain>
    </source>
</reference>
<dbReference type="AlphaFoldDB" id="A0A0B0NI54"/>
<keyword evidence="2" id="KW-1185">Reference proteome</keyword>